<comment type="similarity">
    <text evidence="2">Belongs to the syntaxin family.</text>
</comment>
<keyword evidence="8" id="KW-0472">Membrane</keyword>
<evidence type="ECO:0000256" key="4">
    <source>
        <dbReference type="ARBA" id="ARBA00022692"/>
    </source>
</evidence>
<evidence type="ECO:0000256" key="2">
    <source>
        <dbReference type="ARBA" id="ARBA00009063"/>
    </source>
</evidence>
<dbReference type="PANTHER" id="PTHR15959:SF0">
    <property type="entry name" value="SYNTAXIN-18"/>
    <property type="match status" value="1"/>
</dbReference>
<name>A0ABV2AG54_9EUKA</name>
<comment type="subcellular location">
    <subcellularLocation>
        <location evidence="1">Membrane</location>
        <topology evidence="1">Single-pass type IV membrane protein</topology>
    </subcellularLocation>
</comment>
<comment type="caution">
    <text evidence="9">The sequence shown here is derived from an EMBL/GenBank/DDBJ whole genome shotgun (WGS) entry which is preliminary data.</text>
</comment>
<keyword evidence="10" id="KW-1185">Reference proteome</keyword>
<evidence type="ECO:0000313" key="10">
    <source>
        <dbReference type="Proteomes" id="UP001439008"/>
    </source>
</evidence>
<organism evidence="9 10">
    <name type="scientific">Bonamia ostreae</name>
    <dbReference type="NCBI Taxonomy" id="126728"/>
    <lineage>
        <taxon>Eukaryota</taxon>
        <taxon>Sar</taxon>
        <taxon>Rhizaria</taxon>
        <taxon>Endomyxa</taxon>
        <taxon>Ascetosporea</taxon>
        <taxon>Haplosporida</taxon>
        <taxon>Bonamia</taxon>
    </lineage>
</organism>
<keyword evidence="6" id="KW-1133">Transmembrane helix</keyword>
<keyword evidence="4" id="KW-0812">Transmembrane</keyword>
<keyword evidence="5" id="KW-0653">Protein transport</keyword>
<evidence type="ECO:0000256" key="7">
    <source>
        <dbReference type="ARBA" id="ARBA00023054"/>
    </source>
</evidence>
<accession>A0ABV2AG54</accession>
<gene>
    <name evidence="9" type="ORF">MHBO_000582</name>
</gene>
<evidence type="ECO:0000256" key="5">
    <source>
        <dbReference type="ARBA" id="ARBA00022927"/>
    </source>
</evidence>
<sequence>MDKTDLFFYFVKIWRTKLHIKISRERRNEEETPFAKMAESLEKSIRKYKNFLKENELEYCDDLRHFENRENKLTHENRLAIERDTFKFTKKVSDEIKQLKNHTDCVRAHSQKQHFQLIIFHLIDRLKQINDLMSEMQKKREKNFLNKKWGLESFKNIFGKIENFENGEKIGVFGRFENERKVEKMAKFGKEKSVELAEIKFSFKELVNREQKWRTYRKC</sequence>
<evidence type="ECO:0000256" key="1">
    <source>
        <dbReference type="ARBA" id="ARBA00004211"/>
    </source>
</evidence>
<dbReference type="PANTHER" id="PTHR15959">
    <property type="entry name" value="SYNTAXIN-18"/>
    <property type="match status" value="1"/>
</dbReference>
<evidence type="ECO:0000313" key="9">
    <source>
        <dbReference type="EMBL" id="MES1918642.1"/>
    </source>
</evidence>
<keyword evidence="3" id="KW-0813">Transport</keyword>
<evidence type="ECO:0000256" key="6">
    <source>
        <dbReference type="ARBA" id="ARBA00022989"/>
    </source>
</evidence>
<keyword evidence="7" id="KW-0175">Coiled coil</keyword>
<dbReference type="Proteomes" id="UP001439008">
    <property type="component" value="Unassembled WGS sequence"/>
</dbReference>
<proteinExistence type="inferred from homology"/>
<reference evidence="9 10" key="1">
    <citation type="journal article" date="2024" name="BMC Biol.">
        <title>Comparative genomics of Ascetosporea gives new insight into the evolutionary basis for animal parasitism in Rhizaria.</title>
        <authorList>
            <person name="Hiltunen Thoren M."/>
            <person name="Onut-Brannstrom I."/>
            <person name="Alfjorden A."/>
            <person name="Peckova H."/>
            <person name="Swords F."/>
            <person name="Hooper C."/>
            <person name="Holzer A.S."/>
            <person name="Bass D."/>
            <person name="Burki F."/>
        </authorList>
    </citation>
    <scope>NUCLEOTIDE SEQUENCE [LARGE SCALE GENOMIC DNA]</scope>
    <source>
        <strain evidence="9">20-A016</strain>
    </source>
</reference>
<protein>
    <submittedName>
        <fullName evidence="9">Uncharacterized protein</fullName>
    </submittedName>
</protein>
<dbReference type="EMBL" id="JBDODL010000099">
    <property type="protein sequence ID" value="MES1918642.1"/>
    <property type="molecule type" value="Genomic_DNA"/>
</dbReference>
<evidence type="ECO:0000256" key="3">
    <source>
        <dbReference type="ARBA" id="ARBA00022448"/>
    </source>
</evidence>
<evidence type="ECO:0000256" key="8">
    <source>
        <dbReference type="ARBA" id="ARBA00023136"/>
    </source>
</evidence>